<feature type="chain" id="PRO_5046191811" description="Lipoprotein" evidence="1">
    <location>
        <begin position="24"/>
        <end position="207"/>
    </location>
</feature>
<dbReference type="RefSeq" id="WP_258847143.1">
    <property type="nucleotide sequence ID" value="NZ_JANUGX010000026.1"/>
</dbReference>
<evidence type="ECO:0000313" key="3">
    <source>
        <dbReference type="Proteomes" id="UP001205560"/>
    </source>
</evidence>
<evidence type="ECO:0000256" key="1">
    <source>
        <dbReference type="SAM" id="SignalP"/>
    </source>
</evidence>
<evidence type="ECO:0008006" key="4">
    <source>
        <dbReference type="Google" id="ProtNLM"/>
    </source>
</evidence>
<keyword evidence="3" id="KW-1185">Reference proteome</keyword>
<dbReference type="EMBL" id="JANUGX010000026">
    <property type="protein sequence ID" value="MCS0591373.1"/>
    <property type="molecule type" value="Genomic_DNA"/>
</dbReference>
<reference evidence="2 3" key="1">
    <citation type="submission" date="2022-08" db="EMBL/GenBank/DDBJ databases">
        <title>Reclassification of Massilia species as members of the genera Telluria, Duganella, Pseudoduganella, Mokoshia gen. nov. and Zemynaea gen. nov. using orthogonal and non-orthogonal genome-based approaches.</title>
        <authorList>
            <person name="Bowman J.P."/>
        </authorList>
    </citation>
    <scope>NUCLEOTIDE SEQUENCE [LARGE SCALE GENOMIC DNA]</scope>
    <source>
        <strain evidence="2 3">LMG 28164</strain>
    </source>
</reference>
<name>A0ABT2AB61_9BURK</name>
<protein>
    <recommendedName>
        <fullName evidence="4">Lipoprotein</fullName>
    </recommendedName>
</protein>
<comment type="caution">
    <text evidence="2">The sequence shown here is derived from an EMBL/GenBank/DDBJ whole genome shotgun (WGS) entry which is preliminary data.</text>
</comment>
<gene>
    <name evidence="2" type="ORF">NX782_19470</name>
</gene>
<dbReference type="Proteomes" id="UP001205560">
    <property type="component" value="Unassembled WGS sequence"/>
</dbReference>
<proteinExistence type="predicted"/>
<feature type="signal peptide" evidence="1">
    <location>
        <begin position="1"/>
        <end position="23"/>
    </location>
</feature>
<keyword evidence="1" id="KW-0732">Signal</keyword>
<sequence>MRHINFALSWMLLAACGTACAQAAPPPACAHDRVRLLALNEDQFDQDMAGGWRALSAIPGCTLVAADLVHAYSEAHGNKSGLLFWHEAQLRAEAGQYPEAAALMQRAYKPAGEDKAGWNPYVEATIAFLRRDRAAFAQARARLAATPAPTGAGIPPVVDGYMELEFDDGTKRKMRWPLNIDVVEGLENCFDKPYTEAYANACREQKR</sequence>
<dbReference type="PROSITE" id="PS51257">
    <property type="entry name" value="PROKAR_LIPOPROTEIN"/>
    <property type="match status" value="1"/>
</dbReference>
<evidence type="ECO:0000313" key="2">
    <source>
        <dbReference type="EMBL" id="MCS0591373.1"/>
    </source>
</evidence>
<organism evidence="2 3">
    <name type="scientific">Massilia norwichensis</name>
    <dbReference type="NCBI Taxonomy" id="1442366"/>
    <lineage>
        <taxon>Bacteria</taxon>
        <taxon>Pseudomonadati</taxon>
        <taxon>Pseudomonadota</taxon>
        <taxon>Betaproteobacteria</taxon>
        <taxon>Burkholderiales</taxon>
        <taxon>Oxalobacteraceae</taxon>
        <taxon>Telluria group</taxon>
        <taxon>Massilia</taxon>
    </lineage>
</organism>
<accession>A0ABT2AB61</accession>